<dbReference type="EMBL" id="AAOE01000029">
    <property type="protein sequence ID" value="EAR07922.1"/>
    <property type="molecule type" value="Genomic_DNA"/>
</dbReference>
<name>A4BIY9_9GAMM</name>
<evidence type="ECO:0008006" key="3">
    <source>
        <dbReference type="Google" id="ProtNLM"/>
    </source>
</evidence>
<sequence>MYRLSVERLEAEVPFACKWVIDAPTEQSQVSLQALQNSVDFRAWLATPHNPKVVPYLKGESERIELKFSEKRGDVHSFLKAHGPELSGQSCYGIQQAIKMNEPVFKFGFHYNGQDYDLARISIIGTLDILKGPEGWLFLNNDSNGSVDQYQGKRLLSWPLRVAWHWYFRTLVKLSKRARLPTVFLIAPSKEMVVSEFYPHQKGQNSPVQQVCGIARSHGQPLVYPESLLRVMEPRSFRKGDTHWALAGARAAWLDCVAKLGLPLEPLKTLFNSDQYEERPHLGDLGNKVYPPIRTPELVLLGYSYRQHVIFDNHLPNFGRVLVTHNSEAVFKKRLLVFGSSSCYSMLHYVVRSFAEVVFVHSAGNVDASFTRLVEPDYLVLQSNGRFLVKPASFRYRVVDDVQAKWQRLSPKEQAYIQEQANRYPLERLPEWLAPIVKLVSAADHDA</sequence>
<accession>A4BIY9</accession>
<evidence type="ECO:0000313" key="1">
    <source>
        <dbReference type="EMBL" id="EAR07922.1"/>
    </source>
</evidence>
<dbReference type="STRING" id="314283.MED297_15370"/>
<protein>
    <recommendedName>
        <fullName evidence="3">AlgX/AlgJ SGNH hydrolase-like domain-containing protein</fullName>
    </recommendedName>
</protein>
<comment type="caution">
    <text evidence="1">The sequence shown here is derived from an EMBL/GenBank/DDBJ whole genome shotgun (WGS) entry which is preliminary data.</text>
</comment>
<dbReference type="RefSeq" id="WP_008043185.1">
    <property type="nucleotide sequence ID" value="NZ_CH724150.1"/>
</dbReference>
<gene>
    <name evidence="1" type="ORF">MED297_15370</name>
</gene>
<dbReference type="AlphaFoldDB" id="A4BIY9"/>
<evidence type="ECO:0000313" key="2">
    <source>
        <dbReference type="Proteomes" id="UP000005953"/>
    </source>
</evidence>
<proteinExistence type="predicted"/>
<reference evidence="1 2" key="1">
    <citation type="submission" date="2006-02" db="EMBL/GenBank/DDBJ databases">
        <authorList>
            <person name="Pinhassi J."/>
            <person name="Pedros-Alio C."/>
            <person name="Ferriera S."/>
            <person name="Johnson J."/>
            <person name="Kravitz S."/>
            <person name="Halpern A."/>
            <person name="Remington K."/>
            <person name="Beeson K."/>
            <person name="Tran B."/>
            <person name="Rogers Y.-H."/>
            <person name="Friedman R."/>
            <person name="Venter J.C."/>
        </authorList>
    </citation>
    <scope>NUCLEOTIDE SEQUENCE [LARGE SCALE GENOMIC DNA]</scope>
    <source>
        <strain evidence="1 2">MED297</strain>
    </source>
</reference>
<dbReference type="Proteomes" id="UP000005953">
    <property type="component" value="Unassembled WGS sequence"/>
</dbReference>
<dbReference type="OrthoDB" id="7981249at2"/>
<keyword evidence="2" id="KW-1185">Reference proteome</keyword>
<organism evidence="1 2">
    <name type="scientific">Reinekea blandensis MED297</name>
    <dbReference type="NCBI Taxonomy" id="314283"/>
    <lineage>
        <taxon>Bacteria</taxon>
        <taxon>Pseudomonadati</taxon>
        <taxon>Pseudomonadota</taxon>
        <taxon>Gammaproteobacteria</taxon>
        <taxon>Oceanospirillales</taxon>
        <taxon>Saccharospirillaceae</taxon>
        <taxon>Reinekea</taxon>
    </lineage>
</organism>
<dbReference type="HOGENOM" id="CLU_625045_0_0_6"/>